<sequence>MIRRFLRAGLAATLLAAATLAMSLPARAEPADLDQGIRTLQNDWAVIQYKTPQDDRAAKFEALSRQAHALTERYAARAEPHIWEGIILSSWAGAKGGLGALDLAKQAKAEYETAMKIDPKALDGSALNSLGVLYYKVPGWPIGFGDNKKAEALLQQALAVNPNGIDPNYFYADYLVYRNRKAEAMPYLEKALKAPPRPGRELADEGRRGEIQALMAKIRS</sequence>
<dbReference type="InterPro" id="IPR011990">
    <property type="entry name" value="TPR-like_helical_dom_sf"/>
</dbReference>
<organism evidence="2 3">
    <name type="scientific">Bordetella genomosp. 11</name>
    <dbReference type="NCBI Taxonomy" id="1416808"/>
    <lineage>
        <taxon>Bacteria</taxon>
        <taxon>Pseudomonadati</taxon>
        <taxon>Pseudomonadota</taxon>
        <taxon>Betaproteobacteria</taxon>
        <taxon>Burkholderiales</taxon>
        <taxon>Alcaligenaceae</taxon>
        <taxon>Bordetella</taxon>
    </lineage>
</organism>
<dbReference type="InterPro" id="IPR019734">
    <property type="entry name" value="TPR_rpt"/>
</dbReference>
<feature type="signal peptide" evidence="1">
    <location>
        <begin position="1"/>
        <end position="28"/>
    </location>
</feature>
<keyword evidence="1" id="KW-0732">Signal</keyword>
<keyword evidence="3" id="KW-1185">Reference proteome</keyword>
<gene>
    <name evidence="2" type="ORF">CAL28_15185</name>
</gene>
<dbReference type="EMBL" id="NEVS01000004">
    <property type="protein sequence ID" value="OZI60728.1"/>
    <property type="molecule type" value="Genomic_DNA"/>
</dbReference>
<proteinExistence type="predicted"/>
<comment type="caution">
    <text evidence="2">The sequence shown here is derived from an EMBL/GenBank/DDBJ whole genome shotgun (WGS) entry which is preliminary data.</text>
</comment>
<dbReference type="Gene3D" id="1.25.40.10">
    <property type="entry name" value="Tetratricopeptide repeat domain"/>
    <property type="match status" value="1"/>
</dbReference>
<dbReference type="Proteomes" id="UP000215767">
    <property type="component" value="Unassembled WGS sequence"/>
</dbReference>
<dbReference type="AlphaFoldDB" id="A0A261UFL7"/>
<dbReference type="Pfam" id="PF13181">
    <property type="entry name" value="TPR_8"/>
    <property type="match status" value="1"/>
</dbReference>
<protein>
    <submittedName>
        <fullName evidence="2">Uncharacterized protein</fullName>
    </submittedName>
</protein>
<evidence type="ECO:0000313" key="2">
    <source>
        <dbReference type="EMBL" id="OZI60728.1"/>
    </source>
</evidence>
<reference evidence="3" key="1">
    <citation type="submission" date="2017-05" db="EMBL/GenBank/DDBJ databases">
        <title>Complete and WGS of Bordetella genogroups.</title>
        <authorList>
            <person name="Spilker T."/>
            <person name="Lipuma J."/>
        </authorList>
    </citation>
    <scope>NUCLEOTIDE SEQUENCE [LARGE SCALE GENOMIC DNA]</scope>
    <source>
        <strain evidence="3">AU8856</strain>
    </source>
</reference>
<feature type="chain" id="PRO_5012333921" evidence="1">
    <location>
        <begin position="29"/>
        <end position="220"/>
    </location>
</feature>
<dbReference type="OrthoDB" id="9812424at2"/>
<accession>A0A261UFL7</accession>
<evidence type="ECO:0000313" key="3">
    <source>
        <dbReference type="Proteomes" id="UP000215767"/>
    </source>
</evidence>
<name>A0A261UFL7_9BORD</name>
<dbReference type="RefSeq" id="WP_094842134.1">
    <property type="nucleotide sequence ID" value="NZ_NEVS01000004.1"/>
</dbReference>
<evidence type="ECO:0000256" key="1">
    <source>
        <dbReference type="SAM" id="SignalP"/>
    </source>
</evidence>
<dbReference type="SUPFAM" id="SSF48452">
    <property type="entry name" value="TPR-like"/>
    <property type="match status" value="1"/>
</dbReference>